<feature type="transmembrane region" description="Helical" evidence="1">
    <location>
        <begin position="12"/>
        <end position="35"/>
    </location>
</feature>
<organism evidence="2 3">
    <name type="scientific">Streptococcus gallolyticus</name>
    <dbReference type="NCBI Taxonomy" id="315405"/>
    <lineage>
        <taxon>Bacteria</taxon>
        <taxon>Bacillati</taxon>
        <taxon>Bacillota</taxon>
        <taxon>Bacilli</taxon>
        <taxon>Lactobacillales</taxon>
        <taxon>Streptococcaceae</taxon>
        <taxon>Streptococcus</taxon>
    </lineage>
</organism>
<dbReference type="Proteomes" id="UP000254510">
    <property type="component" value="Unassembled WGS sequence"/>
</dbReference>
<reference evidence="2 3" key="1">
    <citation type="submission" date="2018-06" db="EMBL/GenBank/DDBJ databases">
        <authorList>
            <consortium name="Pathogen Informatics"/>
            <person name="Doyle S."/>
        </authorList>
    </citation>
    <scope>NUCLEOTIDE SEQUENCE [LARGE SCALE GENOMIC DNA]</scope>
    <source>
        <strain evidence="2 3">NCTC13767</strain>
    </source>
</reference>
<keyword evidence="1" id="KW-0472">Membrane</keyword>
<accession>A0A380K8L2</accession>
<name>A0A380K8L2_9STRE</name>
<proteinExistence type="predicted"/>
<evidence type="ECO:0000313" key="2">
    <source>
        <dbReference type="EMBL" id="SUN60597.1"/>
    </source>
</evidence>
<keyword evidence="1" id="KW-0812">Transmembrane</keyword>
<sequence>MLSQNKRFNSKAYCLRFSATLLLTSLVAGVGGILLHDLLELVEWMIFGHGESTGALPVTNLQFIIILLAGIISAFIWFVLQDKNRQIISIKSP</sequence>
<protein>
    <submittedName>
        <fullName evidence="2">Chloride channel protein</fullName>
    </submittedName>
</protein>
<keyword evidence="1" id="KW-1133">Transmembrane helix</keyword>
<gene>
    <name evidence="2" type="ORF">NCTC13767_01956</name>
</gene>
<evidence type="ECO:0000256" key="1">
    <source>
        <dbReference type="SAM" id="Phobius"/>
    </source>
</evidence>
<dbReference type="EMBL" id="UHFM01000006">
    <property type="protein sequence ID" value="SUN60597.1"/>
    <property type="molecule type" value="Genomic_DNA"/>
</dbReference>
<evidence type="ECO:0000313" key="3">
    <source>
        <dbReference type="Proteomes" id="UP000254510"/>
    </source>
</evidence>
<dbReference type="AlphaFoldDB" id="A0A380K8L2"/>
<feature type="transmembrane region" description="Helical" evidence="1">
    <location>
        <begin position="61"/>
        <end position="80"/>
    </location>
</feature>